<dbReference type="Proteomes" id="UP001280121">
    <property type="component" value="Unassembled WGS sequence"/>
</dbReference>
<dbReference type="InterPro" id="IPR016167">
    <property type="entry name" value="FAD-bd_PCMH_sub1"/>
</dbReference>
<reference evidence="2" key="1">
    <citation type="journal article" date="2023" name="Plant J.">
        <title>Genome sequences and population genomics provide insights into the demographic history, inbreeding, and mutation load of two 'living fossil' tree species of Dipteronia.</title>
        <authorList>
            <person name="Feng Y."/>
            <person name="Comes H.P."/>
            <person name="Chen J."/>
            <person name="Zhu S."/>
            <person name="Lu R."/>
            <person name="Zhang X."/>
            <person name="Li P."/>
            <person name="Qiu J."/>
            <person name="Olsen K.M."/>
            <person name="Qiu Y."/>
        </authorList>
    </citation>
    <scope>NUCLEOTIDE SEQUENCE</scope>
    <source>
        <strain evidence="2">KIB01</strain>
    </source>
</reference>
<dbReference type="EMBL" id="JANJYI010000008">
    <property type="protein sequence ID" value="KAK2637841.1"/>
    <property type="molecule type" value="Genomic_DNA"/>
</dbReference>
<dbReference type="PANTHER" id="PTHR32448">
    <property type="entry name" value="OS08G0158400 PROTEIN"/>
    <property type="match status" value="1"/>
</dbReference>
<dbReference type="SUPFAM" id="SSF56176">
    <property type="entry name" value="FAD-binding/transporter-associated domain-like"/>
    <property type="match status" value="1"/>
</dbReference>
<sequence length="128" mass="14438">MEFGRKRSYLNTVGLNHLFYIIALHESHVQVDIFCAQKHGHEMKIRSSGHDFESFSYPSESNKVPFFLLDMFKLRYIDVNLESESAWVQAGAIWGEVYYKIAEISRIHGFPPGICPTVGVGGHFSGGG</sequence>
<accession>A0AAD9TKR9</accession>
<evidence type="ECO:0000313" key="3">
    <source>
        <dbReference type="Proteomes" id="UP001280121"/>
    </source>
</evidence>
<feature type="domain" description="FAD linked oxidase N-terminal" evidence="1">
    <location>
        <begin position="21"/>
        <end position="128"/>
    </location>
</feature>
<dbReference type="InterPro" id="IPR006094">
    <property type="entry name" value="Oxid_FAD_bind_N"/>
</dbReference>
<dbReference type="InterPro" id="IPR016169">
    <property type="entry name" value="FAD-bd_PCMH_sub2"/>
</dbReference>
<protein>
    <recommendedName>
        <fullName evidence="1">FAD linked oxidase N-terminal domain-containing protein</fullName>
    </recommendedName>
</protein>
<comment type="caution">
    <text evidence="2">The sequence shown here is derived from an EMBL/GenBank/DDBJ whole genome shotgun (WGS) entry which is preliminary data.</text>
</comment>
<proteinExistence type="predicted"/>
<keyword evidence="3" id="KW-1185">Reference proteome</keyword>
<evidence type="ECO:0000313" key="2">
    <source>
        <dbReference type="EMBL" id="KAK2637841.1"/>
    </source>
</evidence>
<dbReference type="InterPro" id="IPR036318">
    <property type="entry name" value="FAD-bd_PCMH-like_sf"/>
</dbReference>
<organism evidence="2 3">
    <name type="scientific">Dipteronia dyeriana</name>
    <dbReference type="NCBI Taxonomy" id="168575"/>
    <lineage>
        <taxon>Eukaryota</taxon>
        <taxon>Viridiplantae</taxon>
        <taxon>Streptophyta</taxon>
        <taxon>Embryophyta</taxon>
        <taxon>Tracheophyta</taxon>
        <taxon>Spermatophyta</taxon>
        <taxon>Magnoliopsida</taxon>
        <taxon>eudicotyledons</taxon>
        <taxon>Gunneridae</taxon>
        <taxon>Pentapetalae</taxon>
        <taxon>rosids</taxon>
        <taxon>malvids</taxon>
        <taxon>Sapindales</taxon>
        <taxon>Sapindaceae</taxon>
        <taxon>Hippocastanoideae</taxon>
        <taxon>Acereae</taxon>
        <taxon>Dipteronia</taxon>
    </lineage>
</organism>
<name>A0AAD9TKR9_9ROSI</name>
<dbReference type="Gene3D" id="3.30.465.10">
    <property type="match status" value="1"/>
</dbReference>
<dbReference type="Pfam" id="PF01565">
    <property type="entry name" value="FAD_binding_4"/>
    <property type="match status" value="1"/>
</dbReference>
<evidence type="ECO:0000259" key="1">
    <source>
        <dbReference type="Pfam" id="PF01565"/>
    </source>
</evidence>
<gene>
    <name evidence="2" type="ORF">Ddye_025636</name>
</gene>
<dbReference type="Gene3D" id="3.30.43.10">
    <property type="entry name" value="Uridine Diphospho-n-acetylenolpyruvylglucosamine Reductase, domain 2"/>
    <property type="match status" value="1"/>
</dbReference>
<dbReference type="AlphaFoldDB" id="A0AAD9TKR9"/>
<dbReference type="GO" id="GO:0050660">
    <property type="term" value="F:flavin adenine dinucleotide binding"/>
    <property type="evidence" value="ECO:0007669"/>
    <property type="project" value="InterPro"/>
</dbReference>